<comment type="caution">
    <text evidence="7">The sequence shown here is derived from an EMBL/GenBank/DDBJ whole genome shotgun (WGS) entry which is preliminary data.</text>
</comment>
<proteinExistence type="predicted"/>
<name>A0A3C1KD73_9MICO</name>
<dbReference type="GO" id="GO:0000049">
    <property type="term" value="F:tRNA binding"/>
    <property type="evidence" value="ECO:0007669"/>
    <property type="project" value="InterPro"/>
</dbReference>
<feature type="domain" description="Phenylalanyl-tRNA synthetase" evidence="6">
    <location>
        <begin position="1"/>
        <end position="58"/>
    </location>
</feature>
<dbReference type="EMBL" id="DMNG01000149">
    <property type="protein sequence ID" value="HAN24630.1"/>
    <property type="molecule type" value="Genomic_DNA"/>
</dbReference>
<dbReference type="Gene3D" id="3.30.930.10">
    <property type="entry name" value="Bira Bifunctional Protein, Domain 2"/>
    <property type="match status" value="1"/>
</dbReference>
<gene>
    <name evidence="7" type="ORF">DCP95_08670</name>
</gene>
<dbReference type="InterPro" id="IPR002319">
    <property type="entry name" value="Phenylalanyl-tRNA_Synthase"/>
</dbReference>
<feature type="non-terminal residue" evidence="7">
    <location>
        <position position="1"/>
    </location>
</feature>
<protein>
    <submittedName>
        <fullName evidence="7">Phenylalanine--tRNA ligase subunit alpha</fullName>
    </submittedName>
</protein>
<dbReference type="Pfam" id="PF01409">
    <property type="entry name" value="tRNA-synt_2d"/>
    <property type="match status" value="1"/>
</dbReference>
<dbReference type="SUPFAM" id="SSF55681">
    <property type="entry name" value="Class II aaRS and biotin synthetases"/>
    <property type="match status" value="1"/>
</dbReference>
<organism evidence="7 8">
    <name type="scientific">Microbacterium ginsengisoli</name>
    <dbReference type="NCBI Taxonomy" id="400772"/>
    <lineage>
        <taxon>Bacteria</taxon>
        <taxon>Bacillati</taxon>
        <taxon>Actinomycetota</taxon>
        <taxon>Actinomycetes</taxon>
        <taxon>Micrococcales</taxon>
        <taxon>Microbacteriaceae</taxon>
        <taxon>Microbacterium</taxon>
    </lineage>
</organism>
<dbReference type="GO" id="GO:0005524">
    <property type="term" value="F:ATP binding"/>
    <property type="evidence" value="ECO:0007669"/>
    <property type="project" value="UniProtKB-KW"/>
</dbReference>
<sequence length="62" mass="6838">WGGCGMVNPNVLRAAGLDPEVYSGFAFGMGVERTLMFRSDVQDMRDMAEGDVRFSEQFGMVV</sequence>
<dbReference type="AlphaFoldDB" id="A0A3C1KD73"/>
<dbReference type="GO" id="GO:0004812">
    <property type="term" value="F:aminoacyl-tRNA ligase activity"/>
    <property type="evidence" value="ECO:0007669"/>
    <property type="project" value="UniProtKB-KW"/>
</dbReference>
<accession>A0A3C1KD73</accession>
<evidence type="ECO:0000256" key="3">
    <source>
        <dbReference type="ARBA" id="ARBA00022840"/>
    </source>
</evidence>
<evidence type="ECO:0000256" key="4">
    <source>
        <dbReference type="ARBA" id="ARBA00022917"/>
    </source>
</evidence>
<dbReference type="GO" id="GO:0043039">
    <property type="term" value="P:tRNA aminoacylation"/>
    <property type="evidence" value="ECO:0007669"/>
    <property type="project" value="InterPro"/>
</dbReference>
<reference evidence="7 8" key="1">
    <citation type="journal article" date="2018" name="Nat. Biotechnol.">
        <title>A standardized bacterial taxonomy based on genome phylogeny substantially revises the tree of life.</title>
        <authorList>
            <person name="Parks D.H."/>
            <person name="Chuvochina M."/>
            <person name="Waite D.W."/>
            <person name="Rinke C."/>
            <person name="Skarshewski A."/>
            <person name="Chaumeil P.A."/>
            <person name="Hugenholtz P."/>
        </authorList>
    </citation>
    <scope>NUCLEOTIDE SEQUENCE [LARGE SCALE GENOMIC DNA]</scope>
    <source>
        <strain evidence="7">UBA9152</strain>
    </source>
</reference>
<dbReference type="InterPro" id="IPR045864">
    <property type="entry name" value="aa-tRNA-synth_II/BPL/LPL"/>
</dbReference>
<evidence type="ECO:0000256" key="5">
    <source>
        <dbReference type="ARBA" id="ARBA00023146"/>
    </source>
</evidence>
<evidence type="ECO:0000313" key="7">
    <source>
        <dbReference type="EMBL" id="HAN24630.1"/>
    </source>
</evidence>
<evidence type="ECO:0000313" key="8">
    <source>
        <dbReference type="Proteomes" id="UP000257479"/>
    </source>
</evidence>
<evidence type="ECO:0000256" key="2">
    <source>
        <dbReference type="ARBA" id="ARBA00022741"/>
    </source>
</evidence>
<keyword evidence="4" id="KW-0648">Protein biosynthesis</keyword>
<keyword evidence="2" id="KW-0547">Nucleotide-binding</keyword>
<keyword evidence="3" id="KW-0067">ATP-binding</keyword>
<dbReference type="Proteomes" id="UP000257479">
    <property type="component" value="Unassembled WGS sequence"/>
</dbReference>
<keyword evidence="5" id="KW-0030">Aminoacyl-tRNA synthetase</keyword>
<dbReference type="GO" id="GO:0006412">
    <property type="term" value="P:translation"/>
    <property type="evidence" value="ECO:0007669"/>
    <property type="project" value="UniProtKB-KW"/>
</dbReference>
<evidence type="ECO:0000259" key="6">
    <source>
        <dbReference type="Pfam" id="PF01409"/>
    </source>
</evidence>
<evidence type="ECO:0000256" key="1">
    <source>
        <dbReference type="ARBA" id="ARBA00022598"/>
    </source>
</evidence>
<keyword evidence="1 7" id="KW-0436">Ligase</keyword>